<accession>A0ABW5TCE5</accession>
<sequence>MMNDNYNVIGVMSGTSLDGIDLVYANFKFEDKWRFEIKNSQTVAYEPDWTEQLRKLVDLNSYELKILDVSYTRYLANIIDAFIIKNNIQSIDAICSHGHTALHKPEEGVTYQIGNQPIISKLLNQTLVCDFRVQDVKLGGQGAPLVPIGDKLLFSDYDFCLNLGGFANISMDIESKRIAYDICPVNIVLNHYVKQLGLDYDDNGTIASKGEIHEELLKQLNQLGFYNLPHPKSLGLEWVQSHIFPLINEFQLDIKDILRTYCEHIAIQISKEINSKKGASVLVTGGGAYHSFLINRIKFHSENILVIPDARLIEFKEALIFAFLGVLRLRNETNCLKSVTGASKNHSSGMIYLP</sequence>
<dbReference type="RefSeq" id="WP_380291906.1">
    <property type="nucleotide sequence ID" value="NZ_JBHULY010000025.1"/>
</dbReference>
<keyword evidence="1" id="KW-0418">Kinase</keyword>
<evidence type="ECO:0000313" key="1">
    <source>
        <dbReference type="EMBL" id="MFD2726706.1"/>
    </source>
</evidence>
<dbReference type="Pfam" id="PF03702">
    <property type="entry name" value="AnmK"/>
    <property type="match status" value="1"/>
</dbReference>
<name>A0ABW5TCE5_9FLAO</name>
<dbReference type="EMBL" id="JBHULY010000025">
    <property type="protein sequence ID" value="MFD2726706.1"/>
    <property type="molecule type" value="Genomic_DNA"/>
</dbReference>
<evidence type="ECO:0000313" key="2">
    <source>
        <dbReference type="Proteomes" id="UP001597476"/>
    </source>
</evidence>
<dbReference type="Gene3D" id="3.30.420.40">
    <property type="match status" value="2"/>
</dbReference>
<dbReference type="InterPro" id="IPR043129">
    <property type="entry name" value="ATPase_NBD"/>
</dbReference>
<dbReference type="PANTHER" id="PTHR30605">
    <property type="entry name" value="ANHYDRO-N-ACETYLMURAMIC ACID KINASE"/>
    <property type="match status" value="1"/>
</dbReference>
<reference evidence="2" key="1">
    <citation type="journal article" date="2019" name="Int. J. Syst. Evol. Microbiol.">
        <title>The Global Catalogue of Microorganisms (GCM) 10K type strain sequencing project: providing services to taxonomists for standard genome sequencing and annotation.</title>
        <authorList>
            <consortium name="The Broad Institute Genomics Platform"/>
            <consortium name="The Broad Institute Genome Sequencing Center for Infectious Disease"/>
            <person name="Wu L."/>
            <person name="Ma J."/>
        </authorList>
    </citation>
    <scope>NUCLEOTIDE SEQUENCE [LARGE SCALE GENOMIC DNA]</scope>
    <source>
        <strain evidence="2">KCTC 42398</strain>
    </source>
</reference>
<organism evidence="1 2">
    <name type="scientific">Hyunsoonleella rubra</name>
    <dbReference type="NCBI Taxonomy" id="1737062"/>
    <lineage>
        <taxon>Bacteria</taxon>
        <taxon>Pseudomonadati</taxon>
        <taxon>Bacteroidota</taxon>
        <taxon>Flavobacteriia</taxon>
        <taxon>Flavobacteriales</taxon>
        <taxon>Flavobacteriaceae</taxon>
    </lineage>
</organism>
<dbReference type="GO" id="GO:0016301">
    <property type="term" value="F:kinase activity"/>
    <property type="evidence" value="ECO:0007669"/>
    <property type="project" value="UniProtKB-KW"/>
</dbReference>
<dbReference type="InterPro" id="IPR005338">
    <property type="entry name" value="Anhydro_N_Ac-Mur_kinase"/>
</dbReference>
<keyword evidence="2" id="KW-1185">Reference proteome</keyword>
<dbReference type="PANTHER" id="PTHR30605:SF0">
    <property type="entry name" value="ANHYDRO-N-ACETYLMURAMIC ACID KINASE"/>
    <property type="match status" value="1"/>
</dbReference>
<keyword evidence="1" id="KW-0808">Transferase</keyword>
<dbReference type="SUPFAM" id="SSF53067">
    <property type="entry name" value="Actin-like ATPase domain"/>
    <property type="match status" value="1"/>
</dbReference>
<comment type="caution">
    <text evidence="1">The sequence shown here is derived from an EMBL/GenBank/DDBJ whole genome shotgun (WGS) entry which is preliminary data.</text>
</comment>
<dbReference type="Proteomes" id="UP001597476">
    <property type="component" value="Unassembled WGS sequence"/>
</dbReference>
<protein>
    <submittedName>
        <fullName evidence="1">Anhydro-N-acetylmuramic acid kinase</fullName>
        <ecNumber evidence="1">2.7.1.170</ecNumber>
    </submittedName>
</protein>
<dbReference type="NCBIfam" id="NF007144">
    <property type="entry name" value="PRK09585.2-3"/>
    <property type="match status" value="1"/>
</dbReference>
<proteinExistence type="predicted"/>
<dbReference type="EC" id="2.7.1.170" evidence="1"/>
<gene>
    <name evidence="1" type="ORF">ACFSR8_10820</name>
</gene>